<evidence type="ECO:0000256" key="3">
    <source>
        <dbReference type="ARBA" id="ARBA00023242"/>
    </source>
</evidence>
<dbReference type="AlphaFoldDB" id="A0A0G4IYU4"/>
<dbReference type="InterPro" id="IPR009057">
    <property type="entry name" value="Homeodomain-like_sf"/>
</dbReference>
<evidence type="ECO:0000313" key="7">
    <source>
        <dbReference type="Proteomes" id="UP000039324"/>
    </source>
</evidence>
<keyword evidence="3" id="KW-0539">Nucleus</keyword>
<dbReference type="OrthoDB" id="515666at2759"/>
<keyword evidence="7" id="KW-1185">Reference proteome</keyword>
<evidence type="ECO:0000256" key="1">
    <source>
        <dbReference type="ARBA" id="ARBA00023015"/>
    </source>
</evidence>
<feature type="domain" description="Myb-like" evidence="5">
    <location>
        <begin position="310"/>
        <end position="368"/>
    </location>
</feature>
<dbReference type="InterPro" id="IPR001005">
    <property type="entry name" value="SANT/Myb"/>
</dbReference>
<keyword evidence="1" id="KW-0805">Transcription regulation</keyword>
<feature type="compositionally biased region" description="Basic and acidic residues" evidence="4">
    <location>
        <begin position="139"/>
        <end position="153"/>
    </location>
</feature>
<dbReference type="Proteomes" id="UP000039324">
    <property type="component" value="Unassembled WGS sequence"/>
</dbReference>
<sequence length="586" mass="65028">MATGRAPTGVPFGGMTLITDESYRNSMDRAWFDDGSEDDEDYVDTPEQERPASPPETFDHGPPVAVRTRSNVSLIDTSIDDLEAPLTECCTSEDDDGDAGRHDYLALLSNDVASDNDDRSFSLSSDADSEDDDGPRSISRKECLDLQSDEHAGTETSTAKASATGGFVMPEDQRASVREQLTSLFQTIIQVHHLARTNERKFEPVTRLTSLLMNRLLDERNRHRQAAARTGADLPGRPSPIITRSAWLSALPSDIRIARPATVDLPLVAIWAGQGSSWSNLTQCVSALDAEGHLDRRLLPPDLEIVMPCRAQFTPPEDKLLYLGLRKFGRSLQPQPRQTLSPDWPRIVGRFLPGRTVEQARLRYKFLCKKTVIKKDDFGTTNAALTPEEFELAAKGVAMYGNAWSRIVKEFLPGRDRKFVRRHYLKMMKDREHDAAKIVSSAFASGQADDDGDDLFDAPLPPLELSLPHEPSWAAALDPAVEPVPPPVAPEIRSTPPVPTWGPSTPSRPPTRPSTKESDSPLHLFDKALDKEILLMAKKYGSDVRRWPDGPDSVLGRPGLTRQVIKDRLKHLGRVWLQRKSATRVS</sequence>
<accession>A0A0G4IYU4</accession>
<feature type="region of interest" description="Disordered" evidence="4">
    <location>
        <begin position="484"/>
        <end position="521"/>
    </location>
</feature>
<dbReference type="PANTHER" id="PTHR16088:SF3">
    <property type="entry name" value="GON-4-LIKE PROTEIN"/>
    <property type="match status" value="1"/>
</dbReference>
<evidence type="ECO:0000256" key="2">
    <source>
        <dbReference type="ARBA" id="ARBA00023163"/>
    </source>
</evidence>
<dbReference type="STRING" id="37360.A0A0G4IYU4"/>
<dbReference type="GO" id="GO:0005634">
    <property type="term" value="C:nucleus"/>
    <property type="evidence" value="ECO:0007669"/>
    <property type="project" value="TreeGrafter"/>
</dbReference>
<proteinExistence type="predicted"/>
<dbReference type="PANTHER" id="PTHR16088">
    <property type="entry name" value="YY1 ASSOCIATED PROTEIN-RELATED"/>
    <property type="match status" value="1"/>
</dbReference>
<feature type="region of interest" description="Disordered" evidence="4">
    <location>
        <begin position="116"/>
        <end position="167"/>
    </location>
</feature>
<organism evidence="6 7">
    <name type="scientific">Plasmodiophora brassicae</name>
    <name type="common">Clubroot disease agent</name>
    <dbReference type="NCBI Taxonomy" id="37360"/>
    <lineage>
        <taxon>Eukaryota</taxon>
        <taxon>Sar</taxon>
        <taxon>Rhizaria</taxon>
        <taxon>Endomyxa</taxon>
        <taxon>Phytomyxea</taxon>
        <taxon>Plasmodiophorida</taxon>
        <taxon>Plasmodiophoridae</taxon>
        <taxon>Plasmodiophora</taxon>
    </lineage>
</organism>
<reference evidence="6 7" key="1">
    <citation type="submission" date="2015-02" db="EMBL/GenBank/DDBJ databases">
        <authorList>
            <person name="Chooi Y.-H."/>
        </authorList>
    </citation>
    <scope>NUCLEOTIDE SEQUENCE [LARGE SCALE GENOMIC DNA]</scope>
    <source>
        <strain evidence="6">E3</strain>
    </source>
</reference>
<dbReference type="Gene3D" id="1.10.10.60">
    <property type="entry name" value="Homeodomain-like"/>
    <property type="match status" value="1"/>
</dbReference>
<dbReference type="InterPro" id="IPR052435">
    <property type="entry name" value="YY1-Transcr_Regul"/>
</dbReference>
<dbReference type="EMBL" id="CDSF01000099">
    <property type="protein sequence ID" value="CEP00191.1"/>
    <property type="molecule type" value="Genomic_DNA"/>
</dbReference>
<feature type="region of interest" description="Disordered" evidence="4">
    <location>
        <begin position="28"/>
        <end position="66"/>
    </location>
</feature>
<dbReference type="PROSITE" id="PS50090">
    <property type="entry name" value="MYB_LIKE"/>
    <property type="match status" value="1"/>
</dbReference>
<dbReference type="SUPFAM" id="SSF46689">
    <property type="entry name" value="Homeodomain-like"/>
    <property type="match status" value="1"/>
</dbReference>
<evidence type="ECO:0000259" key="5">
    <source>
        <dbReference type="PROSITE" id="PS50090"/>
    </source>
</evidence>
<evidence type="ECO:0000313" key="6">
    <source>
        <dbReference type="EMBL" id="CEP00191.1"/>
    </source>
</evidence>
<dbReference type="SMART" id="SM00717">
    <property type="entry name" value="SANT"/>
    <property type="match status" value="2"/>
</dbReference>
<dbReference type="GO" id="GO:0003712">
    <property type="term" value="F:transcription coregulator activity"/>
    <property type="evidence" value="ECO:0007669"/>
    <property type="project" value="TreeGrafter"/>
</dbReference>
<dbReference type="CDD" id="cd00167">
    <property type="entry name" value="SANT"/>
    <property type="match status" value="2"/>
</dbReference>
<feature type="compositionally biased region" description="Pro residues" evidence="4">
    <location>
        <begin position="496"/>
        <end position="512"/>
    </location>
</feature>
<feature type="compositionally biased region" description="Acidic residues" evidence="4">
    <location>
        <begin position="34"/>
        <end position="46"/>
    </location>
</feature>
<name>A0A0G4IYU4_PLABS</name>
<gene>
    <name evidence="6" type="ORF">PBRA_007925</name>
</gene>
<keyword evidence="2" id="KW-0804">Transcription</keyword>
<dbReference type="Pfam" id="PF00249">
    <property type="entry name" value="Myb_DNA-binding"/>
    <property type="match status" value="1"/>
</dbReference>
<evidence type="ECO:0000256" key="4">
    <source>
        <dbReference type="SAM" id="MobiDB-lite"/>
    </source>
</evidence>
<dbReference type="GO" id="GO:0006355">
    <property type="term" value="P:regulation of DNA-templated transcription"/>
    <property type="evidence" value="ECO:0007669"/>
    <property type="project" value="TreeGrafter"/>
</dbReference>
<protein>
    <recommendedName>
        <fullName evidence="5">Myb-like domain-containing protein</fullName>
    </recommendedName>
</protein>